<evidence type="ECO:0000313" key="3">
    <source>
        <dbReference type="EMBL" id="PIP57001.1"/>
    </source>
</evidence>
<keyword evidence="1" id="KW-0328">Glycosyltransferase</keyword>
<keyword evidence="2" id="KW-0808">Transferase</keyword>
<proteinExistence type="predicted"/>
<reference evidence="3 4" key="1">
    <citation type="submission" date="2017-09" db="EMBL/GenBank/DDBJ databases">
        <title>Depth-based differentiation of microbial function through sediment-hosted aquifers and enrichment of novel symbionts in the deep terrestrial subsurface.</title>
        <authorList>
            <person name="Probst A.J."/>
            <person name="Ladd B."/>
            <person name="Jarett J.K."/>
            <person name="Geller-Mcgrath D.E."/>
            <person name="Sieber C.M."/>
            <person name="Emerson J.B."/>
            <person name="Anantharaman K."/>
            <person name="Thomas B.C."/>
            <person name="Malmstrom R."/>
            <person name="Stieglmeier M."/>
            <person name="Klingl A."/>
            <person name="Woyke T."/>
            <person name="Ryan C.M."/>
            <person name="Banfield J.F."/>
        </authorList>
    </citation>
    <scope>NUCLEOTIDE SEQUENCE [LARGE SCALE GENOMIC DNA]</scope>
    <source>
        <strain evidence="3">CG22_combo_CG10-13_8_21_14_all_39_12</strain>
    </source>
</reference>
<dbReference type="Pfam" id="PF03808">
    <property type="entry name" value="Glyco_tran_WecG"/>
    <property type="match status" value="1"/>
</dbReference>
<dbReference type="EMBL" id="PCSU01000001">
    <property type="protein sequence ID" value="PIP57001.1"/>
    <property type="molecule type" value="Genomic_DNA"/>
</dbReference>
<dbReference type="InterPro" id="IPR004629">
    <property type="entry name" value="WecG_TagA_CpsF"/>
</dbReference>
<dbReference type="PANTHER" id="PTHR34136:SF1">
    <property type="entry name" value="UDP-N-ACETYL-D-MANNOSAMINURONIC ACID TRANSFERASE"/>
    <property type="match status" value="1"/>
</dbReference>
<dbReference type="GO" id="GO:0016758">
    <property type="term" value="F:hexosyltransferase activity"/>
    <property type="evidence" value="ECO:0007669"/>
    <property type="project" value="TreeGrafter"/>
</dbReference>
<dbReference type="NCBIfam" id="TIGR00696">
    <property type="entry name" value="wecG_tagA_cpsF"/>
    <property type="match status" value="1"/>
</dbReference>
<comment type="caution">
    <text evidence="3">The sequence shown here is derived from an EMBL/GenBank/DDBJ whole genome shotgun (WGS) entry which is preliminary data.</text>
</comment>
<accession>A0A2H0BH87</accession>
<sequence length="280" mass="31104">MRTDNIFGIDIHTGSHEDFISAIGAYLKSSQFHYVVTPNPEMVMAAQKDGVFLQALQNADLKTPDGIGLIMASHVLHTPLSQNRLVRVLQLLLEAIMLPFTQSRSKISERISGVDIVSQLIEKYQDGSAKFYFLGGPEGVAHKAQQILEQKYPKIAIVGAEDGGSISVDGIGENDNQVIDRINKSGAQILLVSFGAPKQELWMSRNKELLASVRVALGVGGTLDFITGKQKRAPVLLRKMGLEWLWRLVQDPKRIRRIIIAFPLFPLYVAVRKFSMLQLN</sequence>
<organism evidence="3 4">
    <name type="scientific">candidate division WWE3 bacterium CG22_combo_CG10-13_8_21_14_all_39_12</name>
    <dbReference type="NCBI Taxonomy" id="1975094"/>
    <lineage>
        <taxon>Bacteria</taxon>
        <taxon>Katanobacteria</taxon>
    </lineage>
</organism>
<name>A0A2H0BH87_UNCKA</name>
<evidence type="ECO:0000313" key="4">
    <source>
        <dbReference type="Proteomes" id="UP000228495"/>
    </source>
</evidence>
<evidence type="ECO:0000256" key="2">
    <source>
        <dbReference type="ARBA" id="ARBA00022679"/>
    </source>
</evidence>
<dbReference type="PANTHER" id="PTHR34136">
    <property type="match status" value="1"/>
</dbReference>
<dbReference type="AlphaFoldDB" id="A0A2H0BH87"/>
<evidence type="ECO:0000256" key="1">
    <source>
        <dbReference type="ARBA" id="ARBA00022676"/>
    </source>
</evidence>
<dbReference type="CDD" id="cd06533">
    <property type="entry name" value="Glyco_transf_WecG_TagA"/>
    <property type="match status" value="1"/>
</dbReference>
<dbReference type="Proteomes" id="UP000228495">
    <property type="component" value="Unassembled WGS sequence"/>
</dbReference>
<protein>
    <recommendedName>
        <fullName evidence="5">Glycosyltransferase</fullName>
    </recommendedName>
</protein>
<evidence type="ECO:0008006" key="5">
    <source>
        <dbReference type="Google" id="ProtNLM"/>
    </source>
</evidence>
<gene>
    <name evidence="3" type="ORF">COX05_00130</name>
</gene>